<name>A0A432WB38_9GAMM</name>
<accession>A0A432WB38</accession>
<keyword evidence="2" id="KW-1185">Reference proteome</keyword>
<proteinExistence type="predicted"/>
<organism evidence="1 2">
    <name type="scientific">Aliidiomarina sanyensis</name>
    <dbReference type="NCBI Taxonomy" id="1249555"/>
    <lineage>
        <taxon>Bacteria</taxon>
        <taxon>Pseudomonadati</taxon>
        <taxon>Pseudomonadota</taxon>
        <taxon>Gammaproteobacteria</taxon>
        <taxon>Alteromonadales</taxon>
        <taxon>Idiomarinaceae</taxon>
        <taxon>Aliidiomarina</taxon>
    </lineage>
</organism>
<dbReference type="EMBL" id="PIPM01000016">
    <property type="protein sequence ID" value="RUO28214.1"/>
    <property type="molecule type" value="Genomic_DNA"/>
</dbReference>
<gene>
    <name evidence="1" type="ORF">CWE11_10925</name>
</gene>
<dbReference type="AlphaFoldDB" id="A0A432WB38"/>
<sequence>MKNLDKDYARKKLEILLRDLGSYNADEFWREMSRIASGATGAVHAEGLKSDIDSLAGYIRLFLGVAKPLCENAEEQGGYYEVFSDSMDELTNLCFNPPRAFIEFSQVKGG</sequence>
<reference evidence="1 2" key="1">
    <citation type="journal article" date="2011" name="Front. Microbiol.">
        <title>Genomic signatures of strain selection and enhancement in Bacillus atrophaeus var. globigii, a historical biowarfare simulant.</title>
        <authorList>
            <person name="Gibbons H.S."/>
            <person name="Broomall S.M."/>
            <person name="McNew L.A."/>
            <person name="Daligault H."/>
            <person name="Chapman C."/>
            <person name="Bruce D."/>
            <person name="Karavis M."/>
            <person name="Krepps M."/>
            <person name="McGregor P.A."/>
            <person name="Hong C."/>
            <person name="Park K.H."/>
            <person name="Akmal A."/>
            <person name="Feldman A."/>
            <person name="Lin J.S."/>
            <person name="Chang W.E."/>
            <person name="Higgs B.W."/>
            <person name="Demirev P."/>
            <person name="Lindquist J."/>
            <person name="Liem A."/>
            <person name="Fochler E."/>
            <person name="Read T.D."/>
            <person name="Tapia R."/>
            <person name="Johnson S."/>
            <person name="Bishop-Lilly K.A."/>
            <person name="Detter C."/>
            <person name="Han C."/>
            <person name="Sozhamannan S."/>
            <person name="Rosenzweig C.N."/>
            <person name="Skowronski E.W."/>
        </authorList>
    </citation>
    <scope>NUCLEOTIDE SEQUENCE [LARGE SCALE GENOMIC DNA]</scope>
    <source>
        <strain evidence="1 2">GYP-17</strain>
    </source>
</reference>
<protein>
    <submittedName>
        <fullName evidence="1">Uncharacterized protein</fullName>
    </submittedName>
</protein>
<evidence type="ECO:0000313" key="2">
    <source>
        <dbReference type="Proteomes" id="UP000288405"/>
    </source>
</evidence>
<comment type="caution">
    <text evidence="1">The sequence shown here is derived from an EMBL/GenBank/DDBJ whole genome shotgun (WGS) entry which is preliminary data.</text>
</comment>
<dbReference type="OrthoDB" id="6168922at2"/>
<dbReference type="Proteomes" id="UP000288405">
    <property type="component" value="Unassembled WGS sequence"/>
</dbReference>
<evidence type="ECO:0000313" key="1">
    <source>
        <dbReference type="EMBL" id="RUO28214.1"/>
    </source>
</evidence>
<dbReference type="RefSeq" id="WP_126777664.1">
    <property type="nucleotide sequence ID" value="NZ_PIPM01000016.1"/>
</dbReference>